<dbReference type="Pfam" id="PF14280">
    <property type="entry name" value="DUF4365"/>
    <property type="match status" value="1"/>
</dbReference>
<proteinExistence type="predicted"/>
<organism evidence="2 3">
    <name type="scientific">Sphingobacterium hotanense</name>
    <dbReference type="NCBI Taxonomy" id="649196"/>
    <lineage>
        <taxon>Bacteria</taxon>
        <taxon>Pseudomonadati</taxon>
        <taxon>Bacteroidota</taxon>
        <taxon>Sphingobacteriia</taxon>
        <taxon>Sphingobacteriales</taxon>
        <taxon>Sphingobacteriaceae</taxon>
        <taxon>Sphingobacterium</taxon>
    </lineage>
</organism>
<evidence type="ECO:0000313" key="2">
    <source>
        <dbReference type="EMBL" id="MDM1049916.1"/>
    </source>
</evidence>
<gene>
    <name evidence="2" type="ORF">HX018_16880</name>
</gene>
<evidence type="ECO:0000259" key="1">
    <source>
        <dbReference type="Pfam" id="PF14280"/>
    </source>
</evidence>
<dbReference type="InterPro" id="IPR025375">
    <property type="entry name" value="DUF4365"/>
</dbReference>
<sequence length="655" mass="75678">MAFNDLPQIDAASEHDDEAKNKLTGIFSQKFGFIPREQIPDKGCDYLVELIEERSAKNWHFSVQLKSIENPTLISNGDMISYPWLTSRLGYMIRNMPIYGLLVIYDVSSQKLYYEYVENIYLKLMERESDDWKKNNQVNVHIPVTNILDITSVKTIHEAFLRRFTNLSKMTTDHAASYDLPVLKLNFVSEYDLNVTNDIVEILRKWGLSSIEVNDLPTLYELINRLPNSEIVQHKELSILAALTFSEAGKVADSAYYVQRTLKRFSLTDGENLMVHFISLKNDYGLGIIDATEFIKECKTLLGKTEDLANKITLRLNILNFELLLVKSFTIMPTELAEEISDLANIIDKMDETTNKYYLKLWNLENLSLFIGLVRTQGLNEMTVLEEFDRPLSLDQRRLAAERIVAMQGLFTRELYSVDEYAKDTNNLLLQAFAILLHTRSKLSLEIDLITFADNPDNLVEREKWLAHHIGLAQHGFTVFMNNSLIGPAYTLLCLTSELHTIMTEWFNFDSPVIVSNLEENLKKLKNDLECPPFESSVLKLIRRKKKMDKTGDDIHQGMKGLLLLDRNQMENLAEITIRSGKFPNARKENMLHEMESFKLFYQRCTDPDIYPMVSQVPIEIVYSIKPSFQLYNRRTGIFSLTNEDMNALLDAWNM</sequence>
<dbReference type="EMBL" id="JACAGK010000062">
    <property type="protein sequence ID" value="MDM1049916.1"/>
    <property type="molecule type" value="Genomic_DNA"/>
</dbReference>
<reference evidence="2" key="1">
    <citation type="submission" date="2020-06" db="EMBL/GenBank/DDBJ databases">
        <authorList>
            <person name="Dong N."/>
        </authorList>
    </citation>
    <scope>NUCLEOTIDE SEQUENCE</scope>
    <source>
        <strain evidence="2">R1692</strain>
    </source>
</reference>
<dbReference type="RefSeq" id="WP_185216433.1">
    <property type="nucleotide sequence ID" value="NZ_JACAGK010000062.1"/>
</dbReference>
<accession>A0ABT7NRN2</accession>
<protein>
    <submittedName>
        <fullName evidence="2">DUF4365 domain-containing protein</fullName>
    </submittedName>
</protein>
<name>A0ABT7NRN2_9SPHI</name>
<evidence type="ECO:0000313" key="3">
    <source>
        <dbReference type="Proteomes" id="UP001170954"/>
    </source>
</evidence>
<feature type="domain" description="DUF4365" evidence="1">
    <location>
        <begin position="24"/>
        <end position="159"/>
    </location>
</feature>
<comment type="caution">
    <text evidence="2">The sequence shown here is derived from an EMBL/GenBank/DDBJ whole genome shotgun (WGS) entry which is preliminary data.</text>
</comment>
<keyword evidence="3" id="KW-1185">Reference proteome</keyword>
<dbReference type="Proteomes" id="UP001170954">
    <property type="component" value="Unassembled WGS sequence"/>
</dbReference>
<reference evidence="2" key="2">
    <citation type="journal article" date="2022" name="Sci. Total Environ.">
        <title>Prevalence, transmission, and molecular epidemiology of tet(X)-positive bacteria among humans, animals, and environmental niches in China: An epidemiological, and genomic-based study.</title>
        <authorList>
            <person name="Dong N."/>
            <person name="Zeng Y."/>
            <person name="Cai C."/>
            <person name="Sun C."/>
            <person name="Lu J."/>
            <person name="Liu C."/>
            <person name="Zhou H."/>
            <person name="Sun Q."/>
            <person name="Shu L."/>
            <person name="Wang H."/>
            <person name="Wang Y."/>
            <person name="Wang S."/>
            <person name="Wu C."/>
            <person name="Chan E.W."/>
            <person name="Chen G."/>
            <person name="Shen Z."/>
            <person name="Chen S."/>
            <person name="Zhang R."/>
        </authorList>
    </citation>
    <scope>NUCLEOTIDE SEQUENCE</scope>
    <source>
        <strain evidence="2">R1692</strain>
    </source>
</reference>